<accession>A0A2P2MTF8</accession>
<name>A0A2P2MTF8_RHIMU</name>
<keyword evidence="1" id="KW-0472">Membrane</keyword>
<feature type="transmembrane region" description="Helical" evidence="1">
    <location>
        <begin position="12"/>
        <end position="31"/>
    </location>
</feature>
<proteinExistence type="predicted"/>
<evidence type="ECO:0000256" key="1">
    <source>
        <dbReference type="SAM" id="Phobius"/>
    </source>
</evidence>
<reference evidence="2" key="1">
    <citation type="submission" date="2018-02" db="EMBL/GenBank/DDBJ databases">
        <title>Rhizophora mucronata_Transcriptome.</title>
        <authorList>
            <person name="Meera S.P."/>
            <person name="Sreeshan A."/>
            <person name="Augustine A."/>
        </authorList>
    </citation>
    <scope>NUCLEOTIDE SEQUENCE</scope>
    <source>
        <tissue evidence="2">Leaf</tissue>
    </source>
</reference>
<sequence length="32" mass="3897">MNFKPLCAHSLLKVHFFKLIFTWTLSTILWLF</sequence>
<evidence type="ECO:0000313" key="2">
    <source>
        <dbReference type="EMBL" id="MBX33509.1"/>
    </source>
</evidence>
<keyword evidence="1" id="KW-1133">Transmembrane helix</keyword>
<dbReference type="EMBL" id="GGEC01053025">
    <property type="protein sequence ID" value="MBX33509.1"/>
    <property type="molecule type" value="Transcribed_RNA"/>
</dbReference>
<organism evidence="2">
    <name type="scientific">Rhizophora mucronata</name>
    <name type="common">Asiatic mangrove</name>
    <dbReference type="NCBI Taxonomy" id="61149"/>
    <lineage>
        <taxon>Eukaryota</taxon>
        <taxon>Viridiplantae</taxon>
        <taxon>Streptophyta</taxon>
        <taxon>Embryophyta</taxon>
        <taxon>Tracheophyta</taxon>
        <taxon>Spermatophyta</taxon>
        <taxon>Magnoliopsida</taxon>
        <taxon>eudicotyledons</taxon>
        <taxon>Gunneridae</taxon>
        <taxon>Pentapetalae</taxon>
        <taxon>rosids</taxon>
        <taxon>fabids</taxon>
        <taxon>Malpighiales</taxon>
        <taxon>Rhizophoraceae</taxon>
        <taxon>Rhizophora</taxon>
    </lineage>
</organism>
<protein>
    <submittedName>
        <fullName evidence="2">Uncharacterized protein</fullName>
    </submittedName>
</protein>
<keyword evidence="1" id="KW-0812">Transmembrane</keyword>
<dbReference type="AlphaFoldDB" id="A0A2P2MTF8"/>